<evidence type="ECO:0000313" key="3">
    <source>
        <dbReference type="Proteomes" id="UP000016922"/>
    </source>
</evidence>
<dbReference type="Proteomes" id="UP000016922">
    <property type="component" value="Unassembled WGS sequence"/>
</dbReference>
<gene>
    <name evidence="2" type="ORF">GLAREA_07990</name>
</gene>
<dbReference type="AlphaFoldDB" id="S3CDQ0"/>
<feature type="compositionally biased region" description="Polar residues" evidence="1">
    <location>
        <begin position="160"/>
        <end position="173"/>
    </location>
</feature>
<reference evidence="2 3" key="1">
    <citation type="journal article" date="2013" name="BMC Genomics">
        <title>Genomics-driven discovery of the pneumocandin biosynthetic gene cluster in the fungus Glarea lozoyensis.</title>
        <authorList>
            <person name="Chen L."/>
            <person name="Yue Q."/>
            <person name="Zhang X."/>
            <person name="Xiang M."/>
            <person name="Wang C."/>
            <person name="Li S."/>
            <person name="Che Y."/>
            <person name="Ortiz-Lopez F.J."/>
            <person name="Bills G.F."/>
            <person name="Liu X."/>
            <person name="An Z."/>
        </authorList>
    </citation>
    <scope>NUCLEOTIDE SEQUENCE [LARGE SCALE GENOMIC DNA]</scope>
    <source>
        <strain evidence="3">ATCC 20868 / MF5171</strain>
    </source>
</reference>
<accession>S3CDQ0</accession>
<name>S3CDQ0_GLAL2</name>
<feature type="compositionally biased region" description="Polar residues" evidence="1">
    <location>
        <begin position="65"/>
        <end position="82"/>
    </location>
</feature>
<organism evidence="2 3">
    <name type="scientific">Glarea lozoyensis (strain ATCC 20868 / MF5171)</name>
    <dbReference type="NCBI Taxonomy" id="1116229"/>
    <lineage>
        <taxon>Eukaryota</taxon>
        <taxon>Fungi</taxon>
        <taxon>Dikarya</taxon>
        <taxon>Ascomycota</taxon>
        <taxon>Pezizomycotina</taxon>
        <taxon>Leotiomycetes</taxon>
        <taxon>Helotiales</taxon>
        <taxon>Helotiaceae</taxon>
        <taxon>Glarea</taxon>
    </lineage>
</organism>
<feature type="compositionally biased region" description="Pro residues" evidence="1">
    <location>
        <begin position="117"/>
        <end position="128"/>
    </location>
</feature>
<feature type="compositionally biased region" description="Low complexity" evidence="1">
    <location>
        <begin position="42"/>
        <end position="51"/>
    </location>
</feature>
<dbReference type="HOGENOM" id="CLU_384969_0_0_1"/>
<keyword evidence="3" id="KW-1185">Reference proteome</keyword>
<feature type="compositionally biased region" description="Polar residues" evidence="1">
    <location>
        <begin position="19"/>
        <end position="41"/>
    </location>
</feature>
<dbReference type="KEGG" id="glz:GLAREA_07990"/>
<protein>
    <submittedName>
        <fullName evidence="2">Uncharacterized protein</fullName>
    </submittedName>
</protein>
<dbReference type="RefSeq" id="XP_008088228.1">
    <property type="nucleotide sequence ID" value="XM_008090037.1"/>
</dbReference>
<feature type="region of interest" description="Disordered" evidence="1">
    <location>
        <begin position="1"/>
        <end position="198"/>
    </location>
</feature>
<proteinExistence type="predicted"/>
<evidence type="ECO:0000313" key="2">
    <source>
        <dbReference type="EMBL" id="EPE24140.1"/>
    </source>
</evidence>
<dbReference type="GeneID" id="19467041"/>
<dbReference type="EMBL" id="KE145373">
    <property type="protein sequence ID" value="EPE24140.1"/>
    <property type="molecule type" value="Genomic_DNA"/>
</dbReference>
<sequence length="718" mass="82228">MDDHRPDDSHSTDSKIASKTDINQPQQLFHRATTSTLSGQETATQPQAAPAMSTISDPQDAPSLPSASRNESQEPRATSVPSKTEFLSPTPSPTPSPRSRLRRAPGKPVPMSELLSPSPPPQSLPPSKPQEALAKLQPKKRALQPTRGESDPDEDDGRQHTTQPLSSDHSSTRGAAIEGEPAKRARLMGSRPSEEWRTHFPRAETRANAALAPLPSAILSIQHYQPGQAPGSSASIATTDIVATQSLVANSNFTVLRIFNYQAPQTVEVDRIKWNKLYKDSRQGLPPPLDRILREERTALWPPSNPQMLDGGGCIYKYDRDSYDFLYSQNNFGTFQDFVSFYFFPLWKQRDPVVYVKDKGYTQWRLFFEWLIRLSLDFHPFTAVTAHEYSTLVENYWAALSPLVRRHIEKLAVYLRDGESTDINKIPIRVHVQYDKNYRGPHWDEVFRRCYEDLSDDNLKVGWLERVGLSQSILTWGPGVDESTCPFGQIAALIKAKWDTDGFIRQYKTRILQAMMSVRMLDQIHTRQQVTFSALESRYNPFPAGCFATKKQFVAEREVWLQSIGMFRFPYKFYNVTSQNIEVTELHCLYMSTEERCEHIERIEKVCSLANPDFVSWDRLYGLLFRTYQDPMHAGTSKFDNWRLAWLRHIGMHHDTSPIDRASLLEKWSNMNIQEKQKVLFAAVEDRMVYVAWCRCIKIGTVYEGRQPIIDEQLLTFD</sequence>
<evidence type="ECO:0000256" key="1">
    <source>
        <dbReference type="SAM" id="MobiDB-lite"/>
    </source>
</evidence>
<feature type="compositionally biased region" description="Basic and acidic residues" evidence="1">
    <location>
        <begin position="1"/>
        <end position="18"/>
    </location>
</feature>